<evidence type="ECO:0000313" key="2">
    <source>
        <dbReference type="EMBL" id="KTG30650.1"/>
    </source>
</evidence>
<comment type="caution">
    <text evidence="2">The sequence shown here is derived from an EMBL/GenBank/DDBJ whole genome shotgun (WGS) entry which is preliminary data.</text>
</comment>
<organism evidence="2 3">
    <name type="scientific">Haloferax profundi</name>
    <dbReference type="NCBI Taxonomy" id="1544718"/>
    <lineage>
        <taxon>Archaea</taxon>
        <taxon>Methanobacteriati</taxon>
        <taxon>Methanobacteriota</taxon>
        <taxon>Stenosarchaea group</taxon>
        <taxon>Halobacteria</taxon>
        <taxon>Halobacteriales</taxon>
        <taxon>Haloferacaceae</taxon>
        <taxon>Haloferax</taxon>
    </lineage>
</organism>
<dbReference type="SUPFAM" id="SSF53795">
    <property type="entry name" value="PEP carboxykinase-like"/>
    <property type="match status" value="1"/>
</dbReference>
<sequence length="417" mass="46226">MIHNNDSDCIDDKQSHSTIPWAGESDDSKTEPDLDQIQSAITTNLGKESWEVMEVLLSAHATHLIQGLMAGMGIMIEGPSGCGKTTILRPLFGLDEQIYRSDDLTPASFVSADSSRTEEELAEIDLLPRLKGKTLVVPDMATWFNGPEEQIRERYGTFASVMDGDGFTRDSGSQGVRGYTGDYRFNFMGATTPISPRGHRVMSHVGNRLLFVTMTDETDDDKAFDSIFSGPEYGELVSRTREATHTYLRGLWKYHGGREAVNWESDPSDDAIDALRYLSRLIQYSRAPLREGSPQRESLRRVGTMLRNLARGHALLDGRTQVLMEDIDVCIRVALSTMPANRRGAVRALVHPETSSAVTTAEIADYGSMSRPTARKRMEELEDLGLGTVKQGKGKSICPDSDFVWPGNLNFPRRAAE</sequence>
<gene>
    <name evidence="2" type="ORF">AUR66_06865</name>
</gene>
<dbReference type="InterPro" id="IPR027417">
    <property type="entry name" value="P-loop_NTPase"/>
</dbReference>
<accession>A0A0W1SW12</accession>
<dbReference type="Proteomes" id="UP000053157">
    <property type="component" value="Unassembled WGS sequence"/>
</dbReference>
<dbReference type="SUPFAM" id="SSF46785">
    <property type="entry name" value="Winged helix' DNA-binding domain"/>
    <property type="match status" value="1"/>
</dbReference>
<keyword evidence="3" id="KW-1185">Reference proteome</keyword>
<dbReference type="InterPro" id="IPR036390">
    <property type="entry name" value="WH_DNA-bd_sf"/>
</dbReference>
<dbReference type="EMBL" id="LOPV01000037">
    <property type="protein sequence ID" value="KTG30650.1"/>
    <property type="molecule type" value="Genomic_DNA"/>
</dbReference>
<dbReference type="AlphaFoldDB" id="A0A0W1SW12"/>
<protein>
    <submittedName>
        <fullName evidence="2">Uncharacterized protein</fullName>
    </submittedName>
</protein>
<evidence type="ECO:0000313" key="3">
    <source>
        <dbReference type="Proteomes" id="UP000053157"/>
    </source>
</evidence>
<reference evidence="2 3" key="1">
    <citation type="submission" date="2015-12" db="EMBL/GenBank/DDBJ databases">
        <title>Haloferax profundi sp. nov. isolated from the Discovery deep brine-seawater interface in the Red Sea.</title>
        <authorList>
            <person name="Zhang G."/>
            <person name="Stingl U."/>
            <person name="Rashid M."/>
        </authorList>
    </citation>
    <scope>NUCLEOTIDE SEQUENCE [LARGE SCALE GENOMIC DNA]</scope>
    <source>
        <strain evidence="2 3">SB29</strain>
    </source>
</reference>
<feature type="region of interest" description="Disordered" evidence="1">
    <location>
        <begin position="1"/>
        <end position="33"/>
    </location>
</feature>
<dbReference type="SUPFAM" id="SSF52540">
    <property type="entry name" value="P-loop containing nucleoside triphosphate hydrolases"/>
    <property type="match status" value="1"/>
</dbReference>
<proteinExistence type="predicted"/>
<evidence type="ECO:0000256" key="1">
    <source>
        <dbReference type="SAM" id="MobiDB-lite"/>
    </source>
</evidence>
<name>A0A0W1SW12_9EURY</name>